<dbReference type="Proteomes" id="UP000595140">
    <property type="component" value="Unassembled WGS sequence"/>
</dbReference>
<keyword evidence="7" id="KW-1185">Reference proteome</keyword>
<evidence type="ECO:0000313" key="6">
    <source>
        <dbReference type="EMBL" id="VFQ97076.1"/>
    </source>
</evidence>
<keyword evidence="3" id="KW-0812">Transmembrane</keyword>
<dbReference type="PANTHER" id="PTHR33596:SF17">
    <property type="entry name" value="COLD-REGULATED 413 INNER MEMBRANE PROTEIN 1, CHLOROPLASTIC-RELATED"/>
    <property type="match status" value="1"/>
</dbReference>
<evidence type="ECO:0000256" key="1">
    <source>
        <dbReference type="ARBA" id="ARBA00004141"/>
    </source>
</evidence>
<evidence type="ECO:0000256" key="5">
    <source>
        <dbReference type="ARBA" id="ARBA00023136"/>
    </source>
</evidence>
<accession>A0A484N9A6</accession>
<gene>
    <name evidence="6" type="ORF">CCAM_LOCUS38852</name>
</gene>
<comment type="subcellular location">
    <subcellularLocation>
        <location evidence="1">Membrane</location>
        <topology evidence="1">Multi-pass membrane protein</topology>
    </subcellularLocation>
</comment>
<comment type="similarity">
    <text evidence="2">Belongs to the Cold-regulated 413 protein family.</text>
</comment>
<dbReference type="PANTHER" id="PTHR33596">
    <property type="entry name" value="COLD-REGULATED 413 PLASMA MEMBRANE PROTEIN 2"/>
    <property type="match status" value="1"/>
</dbReference>
<evidence type="ECO:0000256" key="4">
    <source>
        <dbReference type="ARBA" id="ARBA00022989"/>
    </source>
</evidence>
<sequence length="232" mass="25714">MATLSLSSYYSPCSSLYKRNNYISSKYSHGPHPFNRSTLSRSSSQPVSQLNYGSLSSFKYNPLGVAIDLKGGMKKRLRSGVVCHYSTAFAPRNLQWVSTISSVVLMLARGTSIHKSFLVPLFVLQAPLTLISWTKGEYGIWTAFLALLVRLFFFFPGELELPLIALLMVIVSPYQVSSLRGTKEGIILSLVISAYLAFQHFSRAGSLKTAFDQGAKARTKVKDTTIASWLRP</sequence>
<protein>
    <submittedName>
        <fullName evidence="6">Uncharacterized protein</fullName>
    </submittedName>
</protein>
<evidence type="ECO:0000256" key="2">
    <source>
        <dbReference type="ARBA" id="ARBA00005852"/>
    </source>
</evidence>
<name>A0A484N9A6_9ASTE</name>
<evidence type="ECO:0000313" key="7">
    <source>
        <dbReference type="Proteomes" id="UP000595140"/>
    </source>
</evidence>
<dbReference type="InterPro" id="IPR008892">
    <property type="entry name" value="COR413"/>
</dbReference>
<keyword evidence="4" id="KW-1133">Transmembrane helix</keyword>
<keyword evidence="5" id="KW-0472">Membrane</keyword>
<organism evidence="6 7">
    <name type="scientific">Cuscuta campestris</name>
    <dbReference type="NCBI Taxonomy" id="132261"/>
    <lineage>
        <taxon>Eukaryota</taxon>
        <taxon>Viridiplantae</taxon>
        <taxon>Streptophyta</taxon>
        <taxon>Embryophyta</taxon>
        <taxon>Tracheophyta</taxon>
        <taxon>Spermatophyta</taxon>
        <taxon>Magnoliopsida</taxon>
        <taxon>eudicotyledons</taxon>
        <taxon>Gunneridae</taxon>
        <taxon>Pentapetalae</taxon>
        <taxon>asterids</taxon>
        <taxon>lamiids</taxon>
        <taxon>Solanales</taxon>
        <taxon>Convolvulaceae</taxon>
        <taxon>Cuscuteae</taxon>
        <taxon>Cuscuta</taxon>
        <taxon>Cuscuta subgen. Grammica</taxon>
        <taxon>Cuscuta sect. Cleistogrammica</taxon>
    </lineage>
</organism>
<dbReference type="OrthoDB" id="1928310at2759"/>
<dbReference type="EMBL" id="OOIL02006272">
    <property type="protein sequence ID" value="VFQ97076.1"/>
    <property type="molecule type" value="Genomic_DNA"/>
</dbReference>
<dbReference type="AlphaFoldDB" id="A0A484N9A6"/>
<evidence type="ECO:0000256" key="3">
    <source>
        <dbReference type="ARBA" id="ARBA00022692"/>
    </source>
</evidence>
<dbReference type="Pfam" id="PF05562">
    <property type="entry name" value="WCOR413"/>
    <property type="match status" value="1"/>
</dbReference>
<reference evidence="6 7" key="1">
    <citation type="submission" date="2018-04" db="EMBL/GenBank/DDBJ databases">
        <authorList>
            <person name="Vogel A."/>
        </authorList>
    </citation>
    <scope>NUCLEOTIDE SEQUENCE [LARGE SCALE GENOMIC DNA]</scope>
</reference>
<dbReference type="GO" id="GO:0016020">
    <property type="term" value="C:membrane"/>
    <property type="evidence" value="ECO:0007669"/>
    <property type="project" value="UniProtKB-SubCell"/>
</dbReference>
<proteinExistence type="inferred from homology"/>